<reference evidence="1 2" key="1">
    <citation type="journal article" date="2020" name="Int. J. Syst. Evol. Microbiol.">
        <title>Novel acetic acid bacteria from cider fermentations: Acetobacter conturbans sp. nov. and Acetobacter fallax sp. nov.</title>
        <authorList>
            <person name="Sombolestani A.S."/>
            <person name="Cleenwerck I."/>
            <person name="Cnockaert M."/>
            <person name="Borremans W."/>
            <person name="Wieme A.D."/>
            <person name="De Vuyst L."/>
            <person name="Vandamme P."/>
        </authorList>
    </citation>
    <scope>NUCLEOTIDE SEQUENCE [LARGE SCALE GENOMIC DNA]</scope>
    <source>
        <strain evidence="1 2">LMG 1637</strain>
    </source>
</reference>
<dbReference type="Gene3D" id="3.30.420.240">
    <property type="match status" value="1"/>
</dbReference>
<dbReference type="PIRSF" id="PIRSF007056">
    <property type="entry name" value="UCP007056"/>
    <property type="match status" value="1"/>
</dbReference>
<dbReference type="Gene3D" id="3.40.50.300">
    <property type="entry name" value="P-loop containing nucleotide triphosphate hydrolases"/>
    <property type="match status" value="1"/>
</dbReference>
<organism evidence="1 2">
    <name type="scientific">Acetobacter fallax</name>
    <dbReference type="NCBI Taxonomy" id="1737473"/>
    <lineage>
        <taxon>Bacteria</taxon>
        <taxon>Pseudomonadati</taxon>
        <taxon>Pseudomonadota</taxon>
        <taxon>Alphaproteobacteria</taxon>
        <taxon>Acetobacterales</taxon>
        <taxon>Acetobacteraceae</taxon>
        <taxon>Acetobacter</taxon>
    </lineage>
</organism>
<name>A0ABX0KAY1_9PROT</name>
<evidence type="ECO:0000313" key="1">
    <source>
        <dbReference type="EMBL" id="NHO33316.1"/>
    </source>
</evidence>
<accession>A0ABX0KAY1</accession>
<dbReference type="InterPro" id="IPR027417">
    <property type="entry name" value="P-loop_NTPase"/>
</dbReference>
<protein>
    <recommendedName>
        <fullName evidence="3">Mu-like prophage FluMu protein gp28</fullName>
    </recommendedName>
</protein>
<dbReference type="EMBL" id="WOSW01000025">
    <property type="protein sequence ID" value="NHO33316.1"/>
    <property type="molecule type" value="Genomic_DNA"/>
</dbReference>
<dbReference type="InterPro" id="IPR012036">
    <property type="entry name" value="Phage_Mu_Gp28"/>
</dbReference>
<gene>
    <name evidence="1" type="ORF">GOB84_12225</name>
</gene>
<keyword evidence="2" id="KW-1185">Reference proteome</keyword>
<evidence type="ECO:0008006" key="3">
    <source>
        <dbReference type="Google" id="ProtNLM"/>
    </source>
</evidence>
<evidence type="ECO:0000313" key="2">
    <source>
        <dbReference type="Proteomes" id="UP000615326"/>
    </source>
</evidence>
<proteinExistence type="predicted"/>
<sequence length="505" mass="56582">MILSHEVTVIEKSRRVGLSWGVSWLAALVASSSREAGGMDVFYMGFEKDMTRQFVSDAADHAKLLEIPASEVGESLFIDPENPDRDLKIFRLDFGSGYEVLGLPSVARAFRSKQGLVIIDEAAFIDDLQAVLDAAFALLIWGGRIVIISSHNGDQSPFNTLVNDIRAGRHPDYALMRITFDDALAQGLYRTICLRQGQDWSAEGEAGWRDKIIRMYGDGAEQELFCIPQPSTGAYIPLAVIEARSVPSAHVIRWSCDPAFTLLPEKIREAEARRFCEEQLLPVVEQLDQKTPHCFGEDFGRTGDLTVLWFLAIERSLLRHTPFVLELRNVPFEQQKQILFWIVDRLPRFRAGKMDSRGNGQYLAEVAVQRYGERIEAVMLSEGWYRDNMPPFKAAMEDGTITIPADRDIHDDIRSLKIVRGIARVPDSRSADQTGTRHGDAAIAVAMAWAASRADPEEYGYQAAPNPYGMNSGSGGRHEWAVEDEIARERSGRRDFYGLRGSVRL</sequence>
<dbReference type="Proteomes" id="UP000615326">
    <property type="component" value="Unassembled WGS sequence"/>
</dbReference>
<comment type="caution">
    <text evidence="1">The sequence shown here is derived from an EMBL/GenBank/DDBJ whole genome shotgun (WGS) entry which is preliminary data.</text>
</comment>